<feature type="compositionally biased region" description="Basic and acidic residues" evidence="1">
    <location>
        <begin position="86"/>
        <end position="101"/>
    </location>
</feature>
<gene>
    <name evidence="2" type="ORF">PFL1_06289</name>
</gene>
<dbReference type="AlphaFoldDB" id="A0A061H673"/>
<dbReference type="KEGG" id="pfp:PFL1_06289"/>
<dbReference type="HOGENOM" id="CLU_1816641_0_0_1"/>
<dbReference type="GeneID" id="19320367"/>
<reference evidence="2 3" key="1">
    <citation type="journal article" date="2013" name="Plant Cell">
        <title>The transition from a phytopathogenic smut ancestor to an anamorphic biocontrol agent deciphered by comparative whole-genome analysis.</title>
        <authorList>
            <person name="Lefebvre F."/>
            <person name="Joly D.L."/>
            <person name="Labbe C."/>
            <person name="Teichmann B."/>
            <person name="Linning R."/>
            <person name="Belzile F."/>
            <person name="Bakkeren G."/>
            <person name="Belanger R.R."/>
        </authorList>
    </citation>
    <scope>NUCLEOTIDE SEQUENCE [LARGE SCALE GENOMIC DNA]</scope>
    <source>
        <strain evidence="2 3">PF-1</strain>
    </source>
</reference>
<feature type="compositionally biased region" description="Basic and acidic residues" evidence="1">
    <location>
        <begin position="64"/>
        <end position="75"/>
    </location>
</feature>
<accession>A0A061H673</accession>
<organism evidence="2 3">
    <name type="scientific">Pseudozyma flocculosa PF-1</name>
    <dbReference type="NCBI Taxonomy" id="1277687"/>
    <lineage>
        <taxon>Eukaryota</taxon>
        <taxon>Fungi</taxon>
        <taxon>Dikarya</taxon>
        <taxon>Basidiomycota</taxon>
        <taxon>Ustilaginomycotina</taxon>
        <taxon>Ustilaginomycetes</taxon>
        <taxon>Ustilaginales</taxon>
        <taxon>Ustilaginaceae</taxon>
        <taxon>Pseudozyma</taxon>
    </lineage>
</organism>
<protein>
    <submittedName>
        <fullName evidence="2">Uncharacterized protein</fullName>
    </submittedName>
</protein>
<dbReference type="eggNOG" id="ENOG502TID3">
    <property type="taxonomic scope" value="Eukaryota"/>
</dbReference>
<feature type="region of interest" description="Disordered" evidence="1">
    <location>
        <begin position="1"/>
        <end position="101"/>
    </location>
</feature>
<evidence type="ECO:0000256" key="1">
    <source>
        <dbReference type="SAM" id="MobiDB-lite"/>
    </source>
</evidence>
<dbReference type="EMBL" id="KE361647">
    <property type="protein sequence ID" value="EPQ26081.1"/>
    <property type="molecule type" value="Genomic_DNA"/>
</dbReference>
<dbReference type="Proteomes" id="UP000053664">
    <property type="component" value="Unassembled WGS sequence"/>
</dbReference>
<evidence type="ECO:0000313" key="3">
    <source>
        <dbReference type="Proteomes" id="UP000053664"/>
    </source>
</evidence>
<proteinExistence type="predicted"/>
<evidence type="ECO:0000313" key="2">
    <source>
        <dbReference type="EMBL" id="EPQ26081.1"/>
    </source>
</evidence>
<dbReference type="RefSeq" id="XP_007882021.1">
    <property type="nucleotide sequence ID" value="XM_007883830.1"/>
</dbReference>
<dbReference type="OrthoDB" id="2157103at2759"/>
<name>A0A061H673_9BASI</name>
<sequence length="142" mass="15646">MAATRTLARSMPPQRAASATFHAIAGPSRSLCLSTSASPRRSLHTTRTTHTPRRGDPSALYSRYYDKILKSDGKSKPTSSSTNDDEGTRRRAEKTNTMLKRDQELLQKLLDREGGSAGIATVDGTYEEGLGKETKKNMFRLI</sequence>